<comment type="caution">
    <text evidence="1">The sequence shown here is derived from an EMBL/GenBank/DDBJ whole genome shotgun (WGS) entry which is preliminary data.</text>
</comment>
<proteinExistence type="predicted"/>
<dbReference type="EMBL" id="JBGOOJ010000007">
    <property type="protein sequence ID" value="MEZ8090232.1"/>
    <property type="molecule type" value="Genomic_DNA"/>
</dbReference>
<accession>A0ABV4LEF5</accession>
<reference evidence="1 2" key="1">
    <citation type="submission" date="2024-06" db="EMBL/GenBank/DDBJ databases">
        <authorList>
            <person name="Steensen K."/>
            <person name="Seneca J."/>
            <person name="Bartlau N."/>
            <person name="Yu A.X."/>
            <person name="Polz M.F."/>
        </authorList>
    </citation>
    <scope>NUCLEOTIDE SEQUENCE [LARGE SCALE GENOMIC DNA]</scope>
    <source>
        <strain evidence="1 2">5S240</strain>
    </source>
</reference>
<name>A0ABV4LEF5_9VIBR</name>
<dbReference type="Pfam" id="PF17963">
    <property type="entry name" value="Big_9"/>
    <property type="match status" value="1"/>
</dbReference>
<evidence type="ECO:0000313" key="1">
    <source>
        <dbReference type="EMBL" id="MEZ8090232.1"/>
    </source>
</evidence>
<dbReference type="PROSITE" id="PS51257">
    <property type="entry name" value="PROKAR_LIPOPROTEIN"/>
    <property type="match status" value="1"/>
</dbReference>
<dbReference type="RefSeq" id="WP_017057128.1">
    <property type="nucleotide sequence ID" value="NZ_JBGONX010000005.1"/>
</dbReference>
<sequence length="863" mass="92843">MKVLNLGVIALGISALTACGGGSGDSDVSSQTVQPSMPSEISIEAVVVQSKALVDVQSQVIVQADSDVDLSLTSVKEVNNQPTCKVTSLEGMTFSILSEQVGECQFEYTVESVEQSQYIAQASSLARVSVSETAEDNTLPNLSATTNIESPVTIDLSVELESDLDTSIYVLSEEVTLLGAGSVEVDSFNNSVTYTPTNIGVTRIMYSMSDGVSTKLGNIDVAVSDTGNTPPVATDYIREGKLAKDMSVEIDLTDYVSDVEDSVILDSVRAYNAETEITSTTEHTFTFQSPEAGPHEVAYTVTDGRGGYAVGQVYIEVEPDFSLVQDWEDITIYDPTIGTDITFTSPASKVLADYTNTAYTTYQAQDGLTGPKYSEVVTMNLEQAQNYCASRNGRLPITREWELLLNSYGNLFHSQNWPAGSEYWSADMLSASTGRGFHATTGSMNELEKESQSAFVTCVLLDSEVINDFNTELTLNDIIGAKSDVVGVVVDPDGDIAPYQDVKMISENQYGVFSNGASEIELIADTSGEVQDTYVDNALVNEVISAYTSSHSVDSVVYKSAEITGIRIADKTVLESTTKIPGHIVELNVVSVNLEGEESFVNNDFVEYSSSDNSIAEIVQNTVHILAEGEVTITASFKGYTDSYTQISVIPLTEISGGWVMQVGEKQEINIIYSVDNGVTWNVLDGGAAFLTSNSSVISIEYQGEQAVATGQNPGTSILSSELDLNGFLYSAFVEGSVIAGDWCYKTAISNRSGNTVCIGYEVEVVNSSIGELVYTYGAQSKNPYVGESDSSLFCNAFGAKLDNSVEDDYYIIDGTFGSIEQVTAWVTSSGIYDSTMYDTYLTLKPNQTNEHGVPICELSTIN</sequence>
<protein>
    <submittedName>
        <fullName evidence="1">Ig-like domain-containing protein</fullName>
    </submittedName>
</protein>
<dbReference type="Proteomes" id="UP001569177">
    <property type="component" value="Unassembled WGS sequence"/>
</dbReference>
<gene>
    <name evidence="1" type="ORF">ACED24_09220</name>
</gene>
<evidence type="ECO:0000313" key="2">
    <source>
        <dbReference type="Proteomes" id="UP001569177"/>
    </source>
</evidence>
<organism evidence="1 2">
    <name type="scientific">Vibrio kanaloae</name>
    <dbReference type="NCBI Taxonomy" id="170673"/>
    <lineage>
        <taxon>Bacteria</taxon>
        <taxon>Pseudomonadati</taxon>
        <taxon>Pseudomonadota</taxon>
        <taxon>Gammaproteobacteria</taxon>
        <taxon>Vibrionales</taxon>
        <taxon>Vibrionaceae</taxon>
        <taxon>Vibrio</taxon>
    </lineage>
</organism>
<keyword evidence="2" id="KW-1185">Reference proteome</keyword>
<dbReference type="Gene3D" id="2.60.40.1080">
    <property type="match status" value="1"/>
</dbReference>